<dbReference type="InterPro" id="IPR011611">
    <property type="entry name" value="PfkB_dom"/>
</dbReference>
<evidence type="ECO:0000256" key="1">
    <source>
        <dbReference type="ARBA" id="ARBA00010688"/>
    </source>
</evidence>
<reference evidence="7 8" key="1">
    <citation type="submission" date="2023-09" db="EMBL/GenBank/DDBJ databases">
        <authorList>
            <person name="Rey-Velasco X."/>
        </authorList>
    </citation>
    <scope>NUCLEOTIDE SEQUENCE [LARGE SCALE GENOMIC DNA]</scope>
    <source>
        <strain evidence="7 8">W409</strain>
    </source>
</reference>
<keyword evidence="8" id="KW-1185">Reference proteome</keyword>
<dbReference type="PANTHER" id="PTHR43085:SF1">
    <property type="entry name" value="PSEUDOURIDINE KINASE-RELATED"/>
    <property type="match status" value="1"/>
</dbReference>
<proteinExistence type="inferred from homology"/>
<evidence type="ECO:0000256" key="3">
    <source>
        <dbReference type="ARBA" id="ARBA00022741"/>
    </source>
</evidence>
<keyword evidence="4 7" id="KW-0418">Kinase</keyword>
<evidence type="ECO:0000313" key="7">
    <source>
        <dbReference type="EMBL" id="MDT0582776.1"/>
    </source>
</evidence>
<dbReference type="PANTHER" id="PTHR43085">
    <property type="entry name" value="HEXOKINASE FAMILY MEMBER"/>
    <property type="match status" value="1"/>
</dbReference>
<organism evidence="7 8">
    <name type="scientific">Brumicola blandensis</name>
    <dbReference type="NCBI Taxonomy" id="3075611"/>
    <lineage>
        <taxon>Bacteria</taxon>
        <taxon>Pseudomonadati</taxon>
        <taxon>Pseudomonadota</taxon>
        <taxon>Gammaproteobacteria</taxon>
        <taxon>Alteromonadales</taxon>
        <taxon>Alteromonadaceae</taxon>
        <taxon>Brumicola</taxon>
    </lineage>
</organism>
<keyword evidence="5" id="KW-0067">ATP-binding</keyword>
<dbReference type="GO" id="GO:0005524">
    <property type="term" value="F:ATP binding"/>
    <property type="evidence" value="ECO:0007669"/>
    <property type="project" value="UniProtKB-KW"/>
</dbReference>
<evidence type="ECO:0000256" key="5">
    <source>
        <dbReference type="ARBA" id="ARBA00022840"/>
    </source>
</evidence>
<evidence type="ECO:0000313" key="8">
    <source>
        <dbReference type="Proteomes" id="UP001249020"/>
    </source>
</evidence>
<dbReference type="AlphaFoldDB" id="A0AAW8R0E9"/>
<sequence length="324" mass="35390">MTEHTNKPKAAVFGEALFDLIEQTEGILHSHIGGSPFNVAQSFARQNIDISYLSPISNDIYGTRLKQFASKEGITLPENNRSDLPTSLALVYKDEQGQPDYCLYRKHIADLDIDAATLQSVIPEDIELFHTGSLALVPSMVDVLEPCFTVLKQREVCVSIDINMRKGVEADNESYVKAVTSLANYADIIKVSDEDLLALGSTVAPLDGAKELLAQTNASMVLLTLGEHGATLITNKFEVTKPVFSPTPFVDAVGAGDTFFSAFLAQLLRQGQIKQPWSDEALEYTLQFALMAATLNVEKNGCNPPTQIDVEHAMKARASQLKTI</sequence>
<feature type="domain" description="Carbohydrate kinase PfkB" evidence="6">
    <location>
        <begin position="9"/>
        <end position="306"/>
    </location>
</feature>
<evidence type="ECO:0000256" key="4">
    <source>
        <dbReference type="ARBA" id="ARBA00022777"/>
    </source>
</evidence>
<name>A0AAW8R0E9_9ALTE</name>
<dbReference type="RefSeq" id="WP_311361553.1">
    <property type="nucleotide sequence ID" value="NZ_JAVRIE010000003.1"/>
</dbReference>
<evidence type="ECO:0000259" key="6">
    <source>
        <dbReference type="Pfam" id="PF00294"/>
    </source>
</evidence>
<keyword evidence="2" id="KW-0808">Transferase</keyword>
<dbReference type="EMBL" id="JAVRIE010000003">
    <property type="protein sequence ID" value="MDT0582776.1"/>
    <property type="molecule type" value="Genomic_DNA"/>
</dbReference>
<accession>A0AAW8R0E9</accession>
<dbReference type="Pfam" id="PF00294">
    <property type="entry name" value="PfkB"/>
    <property type="match status" value="1"/>
</dbReference>
<dbReference type="InterPro" id="IPR050306">
    <property type="entry name" value="PfkB_Carbo_kinase"/>
</dbReference>
<gene>
    <name evidence="7" type="ORF">RM544_09490</name>
</gene>
<dbReference type="GO" id="GO:0016301">
    <property type="term" value="F:kinase activity"/>
    <property type="evidence" value="ECO:0007669"/>
    <property type="project" value="UniProtKB-KW"/>
</dbReference>
<comment type="caution">
    <text evidence="7">The sequence shown here is derived from an EMBL/GenBank/DDBJ whole genome shotgun (WGS) entry which is preliminary data.</text>
</comment>
<dbReference type="Gene3D" id="3.40.1190.20">
    <property type="match status" value="1"/>
</dbReference>
<dbReference type="SUPFAM" id="SSF53613">
    <property type="entry name" value="Ribokinase-like"/>
    <property type="match status" value="1"/>
</dbReference>
<dbReference type="InterPro" id="IPR029056">
    <property type="entry name" value="Ribokinase-like"/>
</dbReference>
<dbReference type="Proteomes" id="UP001249020">
    <property type="component" value="Unassembled WGS sequence"/>
</dbReference>
<protein>
    <submittedName>
        <fullName evidence="7">PfkB family carbohydrate kinase</fullName>
    </submittedName>
</protein>
<keyword evidence="3" id="KW-0547">Nucleotide-binding</keyword>
<evidence type="ECO:0000256" key="2">
    <source>
        <dbReference type="ARBA" id="ARBA00022679"/>
    </source>
</evidence>
<comment type="similarity">
    <text evidence="1">Belongs to the carbohydrate kinase PfkB family.</text>
</comment>